<dbReference type="GO" id="GO:0033281">
    <property type="term" value="C:TAT protein transport complex"/>
    <property type="evidence" value="ECO:0007669"/>
    <property type="project" value="UniProtKB-UniRule"/>
</dbReference>
<organism evidence="10 11">
    <name type="scientific">Candidatus Spyradenecus faecavium</name>
    <dbReference type="NCBI Taxonomy" id="2840947"/>
    <lineage>
        <taxon>Bacteria</taxon>
        <taxon>Pseudomonadati</taxon>
        <taxon>Lentisphaerota</taxon>
        <taxon>Lentisphaeria</taxon>
        <taxon>Lentisphaerales</taxon>
        <taxon>Lentisphaeraceae</taxon>
        <taxon>Lentisphaeraceae incertae sedis</taxon>
        <taxon>Candidatus Spyradenecus</taxon>
    </lineage>
</organism>
<comment type="subunit">
    <text evidence="9">Forms a complex with TatC.</text>
</comment>
<keyword evidence="8 9" id="KW-0472">Membrane</keyword>
<evidence type="ECO:0000313" key="11">
    <source>
        <dbReference type="Proteomes" id="UP000886845"/>
    </source>
</evidence>
<dbReference type="GO" id="GO:0008320">
    <property type="term" value="F:protein transmembrane transporter activity"/>
    <property type="evidence" value="ECO:0007669"/>
    <property type="project" value="UniProtKB-UniRule"/>
</dbReference>
<comment type="similarity">
    <text evidence="9">Belongs to the TatA/E family.</text>
</comment>
<evidence type="ECO:0000256" key="5">
    <source>
        <dbReference type="ARBA" id="ARBA00022927"/>
    </source>
</evidence>
<dbReference type="EMBL" id="DVOR01000033">
    <property type="protein sequence ID" value="HIV08671.1"/>
    <property type="molecule type" value="Genomic_DNA"/>
</dbReference>
<dbReference type="NCBIfam" id="TIGR01411">
    <property type="entry name" value="tatAE"/>
    <property type="match status" value="1"/>
</dbReference>
<evidence type="ECO:0000313" key="10">
    <source>
        <dbReference type="EMBL" id="HIV08671.1"/>
    </source>
</evidence>
<dbReference type="PANTHER" id="PTHR42982">
    <property type="entry name" value="SEC-INDEPENDENT PROTEIN TRANSLOCASE PROTEIN TATA"/>
    <property type="match status" value="1"/>
</dbReference>
<evidence type="ECO:0000256" key="6">
    <source>
        <dbReference type="ARBA" id="ARBA00022989"/>
    </source>
</evidence>
<evidence type="ECO:0000256" key="9">
    <source>
        <dbReference type="HAMAP-Rule" id="MF_00236"/>
    </source>
</evidence>
<evidence type="ECO:0000256" key="3">
    <source>
        <dbReference type="ARBA" id="ARBA00022475"/>
    </source>
</evidence>
<evidence type="ECO:0000256" key="1">
    <source>
        <dbReference type="ARBA" id="ARBA00004162"/>
    </source>
</evidence>
<keyword evidence="5 9" id="KW-0653">Protein transport</keyword>
<protein>
    <recommendedName>
        <fullName evidence="9">Sec-independent protein translocase protein TatA</fullName>
    </recommendedName>
</protein>
<evidence type="ECO:0000256" key="2">
    <source>
        <dbReference type="ARBA" id="ARBA00022448"/>
    </source>
</evidence>
<reference evidence="10" key="2">
    <citation type="journal article" date="2021" name="PeerJ">
        <title>Extensive microbial diversity within the chicken gut microbiome revealed by metagenomics and culture.</title>
        <authorList>
            <person name="Gilroy R."/>
            <person name="Ravi A."/>
            <person name="Getino M."/>
            <person name="Pursley I."/>
            <person name="Horton D.L."/>
            <person name="Alikhan N.F."/>
            <person name="Baker D."/>
            <person name="Gharbi K."/>
            <person name="Hall N."/>
            <person name="Watson M."/>
            <person name="Adriaenssens E.M."/>
            <person name="Foster-Nyarko E."/>
            <person name="Jarju S."/>
            <person name="Secka A."/>
            <person name="Antonio M."/>
            <person name="Oren A."/>
            <person name="Chaudhuri R.R."/>
            <person name="La Ragione R."/>
            <person name="Hildebrand F."/>
            <person name="Pallen M.J."/>
        </authorList>
    </citation>
    <scope>NUCLEOTIDE SEQUENCE</scope>
    <source>
        <strain evidence="10">35461</strain>
    </source>
</reference>
<gene>
    <name evidence="9" type="primary">tatA</name>
    <name evidence="10" type="ORF">IAC79_00960</name>
</gene>
<keyword evidence="3 9" id="KW-1003">Cell membrane</keyword>
<proteinExistence type="inferred from homology"/>
<keyword evidence="2 9" id="KW-0813">Transport</keyword>
<sequence length="71" mass="7733">MRPGLWQILIVVLIIALVFGAKKIPEIARALGRSSGEFKKGLKEGNAAAAEKAKEIKEAFLDEEKPTDKQA</sequence>
<comment type="subcellular location">
    <subcellularLocation>
        <location evidence="1 9">Cell membrane</location>
        <topology evidence="1 9">Single-pass membrane protein</topology>
    </subcellularLocation>
</comment>
<dbReference type="PANTHER" id="PTHR42982:SF1">
    <property type="entry name" value="SEC-INDEPENDENT PROTEIN TRANSLOCASE PROTEIN TATA"/>
    <property type="match status" value="1"/>
</dbReference>
<dbReference type="HAMAP" id="MF_00236">
    <property type="entry name" value="TatA_E"/>
    <property type="match status" value="1"/>
</dbReference>
<name>A0A9D1NL59_9BACT</name>
<dbReference type="Gene3D" id="1.20.5.3310">
    <property type="match status" value="1"/>
</dbReference>
<evidence type="ECO:0000256" key="4">
    <source>
        <dbReference type="ARBA" id="ARBA00022692"/>
    </source>
</evidence>
<dbReference type="InterPro" id="IPR003369">
    <property type="entry name" value="TatA/B/E"/>
</dbReference>
<dbReference type="InterPro" id="IPR006312">
    <property type="entry name" value="TatA/E"/>
</dbReference>
<dbReference type="GO" id="GO:0043953">
    <property type="term" value="P:protein transport by the Tat complex"/>
    <property type="evidence" value="ECO:0007669"/>
    <property type="project" value="UniProtKB-UniRule"/>
</dbReference>
<accession>A0A9D1NL59</accession>
<keyword evidence="7 9" id="KW-0811">Translocation</keyword>
<keyword evidence="6 9" id="KW-1133">Transmembrane helix</keyword>
<keyword evidence="4 9" id="KW-0812">Transmembrane</keyword>
<comment type="function">
    <text evidence="9">Part of the twin-arginine translocation (Tat) system that transports large folded proteins containing a characteristic twin-arginine motif in their signal peptide across membranes. TatA could form the protein-conducting channel of the Tat system.</text>
</comment>
<dbReference type="AlphaFoldDB" id="A0A9D1NL59"/>
<reference evidence="10" key="1">
    <citation type="submission" date="2020-10" db="EMBL/GenBank/DDBJ databases">
        <authorList>
            <person name="Gilroy R."/>
        </authorList>
    </citation>
    <scope>NUCLEOTIDE SEQUENCE</scope>
    <source>
        <strain evidence="10">35461</strain>
    </source>
</reference>
<comment type="caution">
    <text evidence="10">The sequence shown here is derived from an EMBL/GenBank/DDBJ whole genome shotgun (WGS) entry which is preliminary data.</text>
</comment>
<evidence type="ECO:0000256" key="7">
    <source>
        <dbReference type="ARBA" id="ARBA00023010"/>
    </source>
</evidence>
<evidence type="ECO:0000256" key="8">
    <source>
        <dbReference type="ARBA" id="ARBA00023136"/>
    </source>
</evidence>
<dbReference type="Proteomes" id="UP000886845">
    <property type="component" value="Unassembled WGS sequence"/>
</dbReference>
<dbReference type="Pfam" id="PF02416">
    <property type="entry name" value="TatA_B_E"/>
    <property type="match status" value="1"/>
</dbReference>